<dbReference type="RefSeq" id="WP_382373601.1">
    <property type="nucleotide sequence ID" value="NZ_JBHRZI010000015.1"/>
</dbReference>
<organism evidence="3 4">
    <name type="scientific">Lentzea rhizosphaerae</name>
    <dbReference type="NCBI Taxonomy" id="2041025"/>
    <lineage>
        <taxon>Bacteria</taxon>
        <taxon>Bacillati</taxon>
        <taxon>Actinomycetota</taxon>
        <taxon>Actinomycetes</taxon>
        <taxon>Pseudonocardiales</taxon>
        <taxon>Pseudonocardiaceae</taxon>
        <taxon>Lentzea</taxon>
    </lineage>
</organism>
<gene>
    <name evidence="3" type="ORF">ACFOWZ_17260</name>
</gene>
<reference evidence="4" key="1">
    <citation type="journal article" date="2019" name="Int. J. Syst. Evol. Microbiol.">
        <title>The Global Catalogue of Microorganisms (GCM) 10K type strain sequencing project: providing services to taxonomists for standard genome sequencing and annotation.</title>
        <authorList>
            <consortium name="The Broad Institute Genomics Platform"/>
            <consortium name="The Broad Institute Genome Sequencing Center for Infectious Disease"/>
            <person name="Wu L."/>
            <person name="Ma J."/>
        </authorList>
    </citation>
    <scope>NUCLEOTIDE SEQUENCE [LARGE SCALE GENOMIC DNA]</scope>
    <source>
        <strain evidence="4">CGMCC 4.7405</strain>
    </source>
</reference>
<keyword evidence="2" id="KW-0812">Transmembrane</keyword>
<evidence type="ECO:0000313" key="4">
    <source>
        <dbReference type="Proteomes" id="UP001595690"/>
    </source>
</evidence>
<keyword evidence="4" id="KW-1185">Reference proteome</keyword>
<feature type="compositionally biased region" description="Low complexity" evidence="1">
    <location>
        <begin position="78"/>
        <end position="92"/>
    </location>
</feature>
<accession>A0ABV8BS60</accession>
<evidence type="ECO:0000313" key="3">
    <source>
        <dbReference type="EMBL" id="MFC3893223.1"/>
    </source>
</evidence>
<keyword evidence="2" id="KW-0472">Membrane</keyword>
<protein>
    <submittedName>
        <fullName evidence="3">Uncharacterized protein</fullName>
    </submittedName>
</protein>
<feature type="region of interest" description="Disordered" evidence="1">
    <location>
        <begin position="73"/>
        <end position="111"/>
    </location>
</feature>
<dbReference type="Proteomes" id="UP001595690">
    <property type="component" value="Unassembled WGS sequence"/>
</dbReference>
<proteinExistence type="predicted"/>
<feature type="compositionally biased region" description="Polar residues" evidence="1">
    <location>
        <begin position="93"/>
        <end position="109"/>
    </location>
</feature>
<dbReference type="EMBL" id="JBHRZI010000015">
    <property type="protein sequence ID" value="MFC3893223.1"/>
    <property type="molecule type" value="Genomic_DNA"/>
</dbReference>
<name>A0ABV8BS60_9PSEU</name>
<keyword evidence="2" id="KW-1133">Transmembrane helix</keyword>
<feature type="transmembrane region" description="Helical" evidence="2">
    <location>
        <begin position="43"/>
        <end position="63"/>
    </location>
</feature>
<comment type="caution">
    <text evidence="3">The sequence shown here is derived from an EMBL/GenBank/DDBJ whole genome shotgun (WGS) entry which is preliminary data.</text>
</comment>
<evidence type="ECO:0000256" key="2">
    <source>
        <dbReference type="SAM" id="Phobius"/>
    </source>
</evidence>
<evidence type="ECO:0000256" key="1">
    <source>
        <dbReference type="SAM" id="MobiDB-lite"/>
    </source>
</evidence>
<sequence length="286" mass="30438">MNEQDLKRAFQDVVVASSPPPAMDPGRALDAARKARSRRRSSITGAVVAVLVVGIGLGSAFALNPTGTTEAIMGAGPSSSSSSSGSSSSSSSTVQWPNGQTDRTATNGPQADRAKRLLVELKAVLPAGYEAPQLKYNDPSYQNLDMQRTQSQVMSNHGESPEVWQYWATTPVRKDGKVGWLNVEVSTPDPKLSTDPCALAKAFWGMGGPCQVYDVKGAKVGVVQSNPSGRDQFDKWATYLAPNGQLVTIAEDDKYLGGGYPELAGQVFTEQQLAELATDPRFRVGS</sequence>